<evidence type="ECO:0000313" key="2">
    <source>
        <dbReference type="Proteomes" id="UP000324897"/>
    </source>
</evidence>
<dbReference type="PANTHER" id="PTHR31789">
    <property type="entry name" value="OS05G0482600 PROTEIN"/>
    <property type="match status" value="1"/>
</dbReference>
<dbReference type="OrthoDB" id="336008at2759"/>
<name>A0A5J9SGW7_9POAL</name>
<organism evidence="1 2">
    <name type="scientific">Eragrostis curvula</name>
    <name type="common">weeping love grass</name>
    <dbReference type="NCBI Taxonomy" id="38414"/>
    <lineage>
        <taxon>Eukaryota</taxon>
        <taxon>Viridiplantae</taxon>
        <taxon>Streptophyta</taxon>
        <taxon>Embryophyta</taxon>
        <taxon>Tracheophyta</taxon>
        <taxon>Spermatophyta</taxon>
        <taxon>Magnoliopsida</taxon>
        <taxon>Liliopsida</taxon>
        <taxon>Poales</taxon>
        <taxon>Poaceae</taxon>
        <taxon>PACMAD clade</taxon>
        <taxon>Chloridoideae</taxon>
        <taxon>Eragrostideae</taxon>
        <taxon>Eragrostidinae</taxon>
        <taxon>Eragrostis</taxon>
    </lineage>
</organism>
<proteinExistence type="predicted"/>
<sequence>MGRSGSQQETELHSVNKKEQWTRELLQIGKEDDLQIRTPATNSSRYLLVFNLKNRYFLYSIPDENVIQEIKFSPGVMLLMKYDRTPSYVSLKISSVEDGKTLKVLRIGYTNRSWSAILEALEDVTVLFYGEDMNEIYAGNKHGPVHVWSN</sequence>
<accession>A0A5J9SGW7</accession>
<evidence type="ECO:0000313" key="1">
    <source>
        <dbReference type="EMBL" id="TVT97978.1"/>
    </source>
</evidence>
<dbReference type="PANTHER" id="PTHR31789:SF9">
    <property type="entry name" value="EXPRESSED PROTEIN"/>
    <property type="match status" value="1"/>
</dbReference>
<reference evidence="1 2" key="1">
    <citation type="journal article" date="2019" name="Sci. Rep.">
        <title>A high-quality genome of Eragrostis curvula grass provides insights into Poaceae evolution and supports new strategies to enhance forage quality.</title>
        <authorList>
            <person name="Carballo J."/>
            <person name="Santos B.A.C.M."/>
            <person name="Zappacosta D."/>
            <person name="Garbus I."/>
            <person name="Selva J.P."/>
            <person name="Gallo C.A."/>
            <person name="Diaz A."/>
            <person name="Albertini E."/>
            <person name="Caccamo M."/>
            <person name="Echenique V."/>
        </authorList>
    </citation>
    <scope>NUCLEOTIDE SEQUENCE [LARGE SCALE GENOMIC DNA]</scope>
    <source>
        <strain evidence="2">cv. Victoria</strain>
        <tissue evidence="1">Leaf</tissue>
    </source>
</reference>
<dbReference type="EMBL" id="RWGY01000914">
    <property type="protein sequence ID" value="TVT97978.1"/>
    <property type="molecule type" value="Genomic_DNA"/>
</dbReference>
<comment type="caution">
    <text evidence="1">The sequence shown here is derived from an EMBL/GenBank/DDBJ whole genome shotgun (WGS) entry which is preliminary data.</text>
</comment>
<dbReference type="Gramene" id="TVT97978">
    <property type="protein sequence ID" value="TVT97978"/>
    <property type="gene ID" value="EJB05_56749"/>
</dbReference>
<dbReference type="Proteomes" id="UP000324897">
    <property type="component" value="Unassembled WGS sequence"/>
</dbReference>
<dbReference type="AlphaFoldDB" id="A0A5J9SGW7"/>
<keyword evidence="2" id="KW-1185">Reference proteome</keyword>
<gene>
    <name evidence="1" type="ORF">EJB05_56749</name>
</gene>
<protein>
    <submittedName>
        <fullName evidence="1">Uncharacterized protein</fullName>
    </submittedName>
</protein>